<gene>
    <name evidence="6" type="primary">hflX</name>
    <name evidence="9" type="ORF">HGMM_F03C01C12</name>
</gene>
<dbReference type="PRINTS" id="PR00326">
    <property type="entry name" value="GTP1OBG"/>
</dbReference>
<dbReference type="NCBIfam" id="TIGR03156">
    <property type="entry name" value="GTP_HflX"/>
    <property type="match status" value="1"/>
</dbReference>
<dbReference type="GO" id="GO:0046872">
    <property type="term" value="F:metal ion binding"/>
    <property type="evidence" value="ECO:0007669"/>
    <property type="project" value="UniProtKB-KW"/>
</dbReference>
<dbReference type="CDD" id="cd01878">
    <property type="entry name" value="HflX"/>
    <property type="match status" value="1"/>
</dbReference>
<dbReference type="HAMAP" id="MF_00900">
    <property type="entry name" value="GTPase_HflX"/>
    <property type="match status" value="1"/>
</dbReference>
<keyword evidence="5 6" id="KW-0342">GTP-binding</keyword>
<keyword evidence="7" id="KW-0175">Coiled coil</keyword>
<keyword evidence="2" id="KW-0479">Metal-binding</keyword>
<evidence type="ECO:0000313" key="9">
    <source>
        <dbReference type="EMBL" id="BAL52771.1"/>
    </source>
</evidence>
<dbReference type="Pfam" id="PF01926">
    <property type="entry name" value="MMR_HSR1"/>
    <property type="match status" value="1"/>
</dbReference>
<dbReference type="Gene3D" id="6.10.250.2860">
    <property type="match status" value="1"/>
</dbReference>
<dbReference type="InterPro" id="IPR042108">
    <property type="entry name" value="GTPase_HflX_N_sf"/>
</dbReference>
<dbReference type="InterPro" id="IPR025121">
    <property type="entry name" value="GTPase_HflX_N"/>
</dbReference>
<dbReference type="InterPro" id="IPR032305">
    <property type="entry name" value="GTP-bd_M"/>
</dbReference>
<feature type="domain" description="Hflx-type G" evidence="8">
    <location>
        <begin position="369"/>
        <end position="533"/>
    </location>
</feature>
<dbReference type="SUPFAM" id="SSF52540">
    <property type="entry name" value="P-loop containing nucleoside triphosphate hydrolases"/>
    <property type="match status" value="1"/>
</dbReference>
<dbReference type="PANTHER" id="PTHR10229:SF0">
    <property type="entry name" value="GTP-BINDING PROTEIN 6-RELATED"/>
    <property type="match status" value="1"/>
</dbReference>
<keyword evidence="1 6" id="KW-0963">Cytoplasm</keyword>
<dbReference type="GO" id="GO:0003924">
    <property type="term" value="F:GTPase activity"/>
    <property type="evidence" value="ECO:0007669"/>
    <property type="project" value="UniProtKB-UniRule"/>
</dbReference>
<comment type="function">
    <text evidence="6">GTPase that associates with the 50S ribosomal subunit and may have a role during protein synthesis or ribosome biogenesis.</text>
</comment>
<dbReference type="Pfam" id="PF16360">
    <property type="entry name" value="GTP-bdg_M"/>
    <property type="match status" value="1"/>
</dbReference>
<reference evidence="9" key="2">
    <citation type="journal article" date="2012" name="PLoS ONE">
        <title>A Deeply Branching Thermophilic Bacterium with an Ancient Acetyl-CoA Pathway Dominates a Subsurface Ecosystem.</title>
        <authorList>
            <person name="Takami H."/>
            <person name="Noguchi H."/>
            <person name="Takaki Y."/>
            <person name="Uchiyama I."/>
            <person name="Toyoda A."/>
            <person name="Nishi S."/>
            <person name="Chee G.-J."/>
            <person name="Arai W."/>
            <person name="Nunoura T."/>
            <person name="Itoh T."/>
            <person name="Hattori M."/>
            <person name="Takai K."/>
        </authorList>
    </citation>
    <scope>NUCLEOTIDE SEQUENCE</scope>
</reference>
<dbReference type="FunFam" id="3.40.50.11060:FF:000001">
    <property type="entry name" value="GTPase HflX"/>
    <property type="match status" value="1"/>
</dbReference>
<evidence type="ECO:0000259" key="8">
    <source>
        <dbReference type="PROSITE" id="PS51705"/>
    </source>
</evidence>
<keyword evidence="3 6" id="KW-0547">Nucleotide-binding</keyword>
<protein>
    <recommendedName>
        <fullName evidence="6">GTPase HflX</fullName>
    </recommendedName>
    <alternativeName>
        <fullName evidence="6">GTP-binding protein HflX</fullName>
    </alternativeName>
</protein>
<evidence type="ECO:0000256" key="3">
    <source>
        <dbReference type="ARBA" id="ARBA00022741"/>
    </source>
</evidence>
<dbReference type="GO" id="GO:0005525">
    <property type="term" value="F:GTP binding"/>
    <property type="evidence" value="ECO:0007669"/>
    <property type="project" value="UniProtKB-UniRule"/>
</dbReference>
<dbReference type="PROSITE" id="PS51705">
    <property type="entry name" value="G_HFLX"/>
    <property type="match status" value="1"/>
</dbReference>
<dbReference type="Pfam" id="PF13167">
    <property type="entry name" value="GTP-bdg_N"/>
    <property type="match status" value="1"/>
</dbReference>
<evidence type="ECO:0000256" key="1">
    <source>
        <dbReference type="ARBA" id="ARBA00022490"/>
    </source>
</evidence>
<dbReference type="GO" id="GO:0043022">
    <property type="term" value="F:ribosome binding"/>
    <property type="evidence" value="ECO:0007669"/>
    <property type="project" value="TreeGrafter"/>
</dbReference>
<dbReference type="EMBL" id="AP011639">
    <property type="protein sequence ID" value="BAL52771.1"/>
    <property type="molecule type" value="Genomic_DNA"/>
</dbReference>
<dbReference type="InterPro" id="IPR030394">
    <property type="entry name" value="G_HFLX_dom"/>
</dbReference>
<dbReference type="Gene3D" id="3.40.50.11060">
    <property type="entry name" value="GTPase HflX, N-terminal domain"/>
    <property type="match status" value="1"/>
</dbReference>
<dbReference type="PANTHER" id="PTHR10229">
    <property type="entry name" value="GTP-BINDING PROTEIN HFLX"/>
    <property type="match status" value="1"/>
</dbReference>
<evidence type="ECO:0000256" key="7">
    <source>
        <dbReference type="SAM" id="Coils"/>
    </source>
</evidence>
<dbReference type="InterPro" id="IPR027417">
    <property type="entry name" value="P-loop_NTPase"/>
</dbReference>
<evidence type="ECO:0000256" key="6">
    <source>
        <dbReference type="HAMAP-Rule" id="MF_00900"/>
    </source>
</evidence>
<keyword evidence="4" id="KW-0460">Magnesium</keyword>
<feature type="coiled-coil region" evidence="7">
    <location>
        <begin position="328"/>
        <end position="362"/>
    </location>
</feature>
<accession>H5S9D5</accession>
<evidence type="ECO:0000256" key="2">
    <source>
        <dbReference type="ARBA" id="ARBA00022723"/>
    </source>
</evidence>
<name>H5S9D5_9BACT</name>
<dbReference type="InterPro" id="IPR016496">
    <property type="entry name" value="GTPase_HflX"/>
</dbReference>
<evidence type="ECO:0000256" key="4">
    <source>
        <dbReference type="ARBA" id="ARBA00022842"/>
    </source>
</evidence>
<evidence type="ECO:0000256" key="5">
    <source>
        <dbReference type="ARBA" id="ARBA00023134"/>
    </source>
</evidence>
<dbReference type="GO" id="GO:0005737">
    <property type="term" value="C:cytoplasm"/>
    <property type="evidence" value="ECO:0007669"/>
    <property type="project" value="UniProtKB-SubCell"/>
</dbReference>
<proteinExistence type="inferred from homology"/>
<comment type="subcellular location">
    <subcellularLocation>
        <location evidence="6">Cytoplasm</location>
    </subcellularLocation>
    <text evidence="6">May associate with membranes.</text>
</comment>
<dbReference type="Gene3D" id="3.40.50.300">
    <property type="entry name" value="P-loop containing nucleotide triphosphate hydrolases"/>
    <property type="match status" value="1"/>
</dbReference>
<sequence>MERLYHRRLPPDQIITPELARTLAELSHEMHRQVGILVDRKGRIEYVVVGDARQIVWPDLRRVRTSSGRFCGLRCIHTHLNGESFTEDDLTDLALLRLDVMAIVEVTETGIPARVHVAHLMPAQPGDADGGSTSFASRFQLLEPQPPGHLSVNFLELIESLEEELARNRRLAHPQDERERALLVSVTTGSLAEAEESLEELRQLSDSAGVVVLDAFVQRRKAYDPKFLIGKGKLREVLTRALQLGADMIIFDQSLTPGQVRAINAATDLKILDRPQLILDIFAQRARSREGKLQVELAQLRYLLPRLTDADTGLSRLTGGIGGRGPGETKLEMDRRRIRERIRHLEEQIAALRTEREQRRQRRRRAQIPVVSIVGYTNAGKSTLLNTLTRSCVLAEERMFATLDPTSRRLRLPQGREIILSDTVGFIRHLPPDVLRAFRATLEEIADSDLLIHLVDASSPHIERHIETVEATLRELHLGQIPRLLVFNKSDLVAPEIVRNLCRSYGALAISALHAETLGELLERIAEQLGGCGGADEPFGETLVGVRA</sequence>
<comment type="subunit">
    <text evidence="6">Monomer. Associates with the 50S ribosomal subunit.</text>
</comment>
<reference evidence="9" key="1">
    <citation type="journal article" date="2005" name="Environ. Microbiol.">
        <title>Genetic and functional properties of uncultivated thermophilic crenarchaeotes from a subsurface gold mine as revealed by analysis of genome fragments.</title>
        <authorList>
            <person name="Nunoura T."/>
            <person name="Hirayama H."/>
            <person name="Takami H."/>
            <person name="Oida H."/>
            <person name="Nishi S."/>
            <person name="Shimamura S."/>
            <person name="Suzuki Y."/>
            <person name="Inagaki F."/>
            <person name="Takai K."/>
            <person name="Nealson K.H."/>
            <person name="Horikoshi K."/>
        </authorList>
    </citation>
    <scope>NUCLEOTIDE SEQUENCE</scope>
</reference>
<comment type="similarity">
    <text evidence="6">Belongs to the TRAFAC class OBG-HflX-like GTPase superfamily. HflX GTPase family.</text>
</comment>
<dbReference type="InterPro" id="IPR006073">
    <property type="entry name" value="GTP-bd"/>
</dbReference>
<organism evidence="9">
    <name type="scientific">uncultured Acidobacteriota bacterium</name>
    <dbReference type="NCBI Taxonomy" id="171953"/>
    <lineage>
        <taxon>Bacteria</taxon>
        <taxon>Pseudomonadati</taxon>
        <taxon>Acidobacteriota</taxon>
        <taxon>environmental samples</taxon>
    </lineage>
</organism>
<dbReference type="AlphaFoldDB" id="H5S9D5"/>